<gene>
    <name evidence="4" type="ORF">B0T25DRAFT_145952</name>
</gene>
<dbReference type="InterPro" id="IPR001878">
    <property type="entry name" value="Znf_CCHC"/>
</dbReference>
<keyword evidence="1" id="KW-0479">Metal-binding</keyword>
<dbReference type="GO" id="GO:0008270">
    <property type="term" value="F:zinc ion binding"/>
    <property type="evidence" value="ECO:0007669"/>
    <property type="project" value="UniProtKB-KW"/>
</dbReference>
<dbReference type="SUPFAM" id="SSF57756">
    <property type="entry name" value="Retrovirus zinc finger-like domains"/>
    <property type="match status" value="1"/>
</dbReference>
<reference evidence="4" key="1">
    <citation type="journal article" date="2023" name="Mol. Phylogenet. Evol.">
        <title>Genome-scale phylogeny and comparative genomics of the fungal order Sordariales.</title>
        <authorList>
            <person name="Hensen N."/>
            <person name="Bonometti L."/>
            <person name="Westerberg I."/>
            <person name="Brannstrom I.O."/>
            <person name="Guillou S."/>
            <person name="Cros-Aarteil S."/>
            <person name="Calhoun S."/>
            <person name="Haridas S."/>
            <person name="Kuo A."/>
            <person name="Mondo S."/>
            <person name="Pangilinan J."/>
            <person name="Riley R."/>
            <person name="LaButti K."/>
            <person name="Andreopoulos B."/>
            <person name="Lipzen A."/>
            <person name="Chen C."/>
            <person name="Yan M."/>
            <person name="Daum C."/>
            <person name="Ng V."/>
            <person name="Clum A."/>
            <person name="Steindorff A."/>
            <person name="Ohm R.A."/>
            <person name="Martin F."/>
            <person name="Silar P."/>
            <person name="Natvig D.O."/>
            <person name="Lalanne C."/>
            <person name="Gautier V."/>
            <person name="Ament-Velasquez S.L."/>
            <person name="Kruys A."/>
            <person name="Hutchinson M.I."/>
            <person name="Powell A.J."/>
            <person name="Barry K."/>
            <person name="Miller A.N."/>
            <person name="Grigoriev I.V."/>
            <person name="Debuchy R."/>
            <person name="Gladieux P."/>
            <person name="Hiltunen Thoren M."/>
            <person name="Johannesson H."/>
        </authorList>
    </citation>
    <scope>NUCLEOTIDE SEQUENCE</scope>
    <source>
        <strain evidence="4">CBS 955.72</strain>
    </source>
</reference>
<evidence type="ECO:0000313" key="5">
    <source>
        <dbReference type="Proteomes" id="UP001275084"/>
    </source>
</evidence>
<keyword evidence="1" id="KW-0863">Zinc-finger</keyword>
<evidence type="ECO:0000256" key="1">
    <source>
        <dbReference type="PROSITE-ProRule" id="PRU00047"/>
    </source>
</evidence>
<dbReference type="InterPro" id="IPR036875">
    <property type="entry name" value="Znf_CCHC_sf"/>
</dbReference>
<dbReference type="SMART" id="SM00343">
    <property type="entry name" value="ZnF_C2HC"/>
    <property type="match status" value="1"/>
</dbReference>
<keyword evidence="1" id="KW-0862">Zinc</keyword>
<protein>
    <recommendedName>
        <fullName evidence="3">CCHC-type domain-containing protein</fullName>
    </recommendedName>
</protein>
<dbReference type="Gene3D" id="4.10.60.10">
    <property type="entry name" value="Zinc finger, CCHC-type"/>
    <property type="match status" value="1"/>
</dbReference>
<evidence type="ECO:0000313" key="4">
    <source>
        <dbReference type="EMBL" id="KAK3357065.1"/>
    </source>
</evidence>
<feature type="region of interest" description="Disordered" evidence="2">
    <location>
        <begin position="164"/>
        <end position="291"/>
    </location>
</feature>
<reference evidence="4" key="2">
    <citation type="submission" date="2023-06" db="EMBL/GenBank/DDBJ databases">
        <authorList>
            <consortium name="Lawrence Berkeley National Laboratory"/>
            <person name="Haridas S."/>
            <person name="Hensen N."/>
            <person name="Bonometti L."/>
            <person name="Westerberg I."/>
            <person name="Brannstrom I.O."/>
            <person name="Guillou S."/>
            <person name="Cros-Aarteil S."/>
            <person name="Calhoun S."/>
            <person name="Kuo A."/>
            <person name="Mondo S."/>
            <person name="Pangilinan J."/>
            <person name="Riley R."/>
            <person name="Labutti K."/>
            <person name="Andreopoulos B."/>
            <person name="Lipzen A."/>
            <person name="Chen C."/>
            <person name="Yanf M."/>
            <person name="Daum C."/>
            <person name="Ng V."/>
            <person name="Clum A."/>
            <person name="Steindorff A."/>
            <person name="Ohm R."/>
            <person name="Martin F."/>
            <person name="Silar P."/>
            <person name="Natvig D."/>
            <person name="Lalanne C."/>
            <person name="Gautier V."/>
            <person name="Ament-Velasquez S.L."/>
            <person name="Kruys A."/>
            <person name="Hutchinson M.I."/>
            <person name="Powell A.J."/>
            <person name="Barry K."/>
            <person name="Miller A.N."/>
            <person name="Grigoriev I.V."/>
            <person name="Debuchy R."/>
            <person name="Gladieux P."/>
            <person name="Thoren M.H."/>
            <person name="Johannesson H."/>
        </authorList>
    </citation>
    <scope>NUCLEOTIDE SEQUENCE</scope>
    <source>
        <strain evidence="4">CBS 955.72</strain>
    </source>
</reference>
<comment type="caution">
    <text evidence="4">The sequence shown here is derived from an EMBL/GenBank/DDBJ whole genome shotgun (WGS) entry which is preliminary data.</text>
</comment>
<dbReference type="Proteomes" id="UP001275084">
    <property type="component" value="Unassembled WGS sequence"/>
</dbReference>
<name>A0AAJ0HLJ3_9PEZI</name>
<accession>A0AAJ0HLJ3</accession>
<feature type="compositionally biased region" description="Basic and acidic residues" evidence="2">
    <location>
        <begin position="280"/>
        <end position="291"/>
    </location>
</feature>
<keyword evidence="5" id="KW-1185">Reference proteome</keyword>
<dbReference type="AlphaFoldDB" id="A0AAJ0HLJ3"/>
<evidence type="ECO:0000256" key="2">
    <source>
        <dbReference type="SAM" id="MobiDB-lite"/>
    </source>
</evidence>
<dbReference type="PROSITE" id="PS50158">
    <property type="entry name" value="ZF_CCHC"/>
    <property type="match status" value="1"/>
</dbReference>
<organism evidence="4 5">
    <name type="scientific">Lasiosphaeria hispida</name>
    <dbReference type="NCBI Taxonomy" id="260671"/>
    <lineage>
        <taxon>Eukaryota</taxon>
        <taxon>Fungi</taxon>
        <taxon>Dikarya</taxon>
        <taxon>Ascomycota</taxon>
        <taxon>Pezizomycotina</taxon>
        <taxon>Sordariomycetes</taxon>
        <taxon>Sordariomycetidae</taxon>
        <taxon>Sordariales</taxon>
        <taxon>Lasiosphaeriaceae</taxon>
        <taxon>Lasiosphaeria</taxon>
    </lineage>
</organism>
<feature type="region of interest" description="Disordered" evidence="2">
    <location>
        <begin position="1"/>
        <end position="77"/>
    </location>
</feature>
<dbReference type="GO" id="GO:0003676">
    <property type="term" value="F:nucleic acid binding"/>
    <property type="evidence" value="ECO:0007669"/>
    <property type="project" value="InterPro"/>
</dbReference>
<proteinExistence type="predicted"/>
<feature type="domain" description="CCHC-type" evidence="3">
    <location>
        <begin position="271"/>
        <end position="286"/>
    </location>
</feature>
<evidence type="ECO:0000259" key="3">
    <source>
        <dbReference type="PROSITE" id="PS50158"/>
    </source>
</evidence>
<feature type="compositionally biased region" description="Polar residues" evidence="2">
    <location>
        <begin position="249"/>
        <end position="266"/>
    </location>
</feature>
<feature type="compositionally biased region" description="Low complexity" evidence="2">
    <location>
        <begin position="1"/>
        <end position="14"/>
    </location>
</feature>
<feature type="compositionally biased region" description="Basic and acidic residues" evidence="2">
    <location>
        <begin position="168"/>
        <end position="177"/>
    </location>
</feature>
<dbReference type="EMBL" id="JAUIQD010000003">
    <property type="protein sequence ID" value="KAK3357065.1"/>
    <property type="molecule type" value="Genomic_DNA"/>
</dbReference>
<sequence>MMAPATTAQPPAMAKQSAPKTMSSRLMTMKFMQRGAAAAAASEVSSPATPQTDEESSAVKRRKVAHKSAPGTPTTPLYDQKALKTALEEEERKRLAAIEKRAAELGDSHWILGGVAATPKTGPRQPLNVVQVGFAQIDYSTVAGDSEDAPETVDLSVKARFHQFNMKQTKDEDKEPSNSDSDSSDEEEGEVSPAGSDRTRERAASVVTSVVTPLKRTKSNASITTRQKEERVKAQQLAGKRRKKDIKLNTLTSISSAGSQGFQKPSPTFACHGCGKTGHKAADCPSKKQRR</sequence>